<protein>
    <submittedName>
        <fullName evidence="1">Uncharacterized protein</fullName>
    </submittedName>
</protein>
<proteinExistence type="predicted"/>
<name>A0A0F9Q245_9ZZZZ</name>
<evidence type="ECO:0000313" key="1">
    <source>
        <dbReference type="EMBL" id="KKN36584.1"/>
    </source>
</evidence>
<dbReference type="AlphaFoldDB" id="A0A0F9Q245"/>
<reference evidence="1" key="1">
    <citation type="journal article" date="2015" name="Nature">
        <title>Complex archaea that bridge the gap between prokaryotes and eukaryotes.</title>
        <authorList>
            <person name="Spang A."/>
            <person name="Saw J.H."/>
            <person name="Jorgensen S.L."/>
            <person name="Zaremba-Niedzwiedzka K."/>
            <person name="Martijn J."/>
            <person name="Lind A.E."/>
            <person name="van Eijk R."/>
            <person name="Schleper C."/>
            <person name="Guy L."/>
            <person name="Ettema T.J."/>
        </authorList>
    </citation>
    <scope>NUCLEOTIDE SEQUENCE</scope>
</reference>
<gene>
    <name evidence="1" type="ORF">LCGC14_0772120</name>
</gene>
<sequence>MIEADAQAVEARWRLSGALEGWKLAHSGTLHVVACTTQMLEFYQHRSLCGFSFNEITYWNWDVRICRSCLLAIALRKLAAPPKS</sequence>
<dbReference type="EMBL" id="LAZR01001956">
    <property type="protein sequence ID" value="KKN36584.1"/>
    <property type="molecule type" value="Genomic_DNA"/>
</dbReference>
<comment type="caution">
    <text evidence="1">The sequence shown here is derived from an EMBL/GenBank/DDBJ whole genome shotgun (WGS) entry which is preliminary data.</text>
</comment>
<accession>A0A0F9Q245</accession>
<organism evidence="1">
    <name type="scientific">marine sediment metagenome</name>
    <dbReference type="NCBI Taxonomy" id="412755"/>
    <lineage>
        <taxon>unclassified sequences</taxon>
        <taxon>metagenomes</taxon>
        <taxon>ecological metagenomes</taxon>
    </lineage>
</organism>